<gene>
    <name evidence="1" type="ORF">GFD30_22885</name>
</gene>
<dbReference type="AlphaFoldDB" id="A0A6L5GF98"/>
<accession>A0A6L5GF98</accession>
<sequence>MADRNPDEVALLTALITKGSENPKAIAARIGPARAYALAGSALAIAASRRFPAGSTYAEVAAYSRGLADRFPNGADLLKPTVVEAMIRSGRGEEGLLDGLNTTLVQQLLLMLPYVLMTDQELSAEEKAAFIEEAISLTDEGDE</sequence>
<keyword evidence="2" id="KW-1185">Reference proteome</keyword>
<name>A0A6L5GF98_9ACTN</name>
<dbReference type="RefSeq" id="WP_153027488.1">
    <property type="nucleotide sequence ID" value="NZ_WIAO01000042.1"/>
</dbReference>
<evidence type="ECO:0000313" key="2">
    <source>
        <dbReference type="Proteomes" id="UP000477750"/>
    </source>
</evidence>
<dbReference type="EMBL" id="WIAO01000042">
    <property type="protein sequence ID" value="MQM28384.1"/>
    <property type="molecule type" value="Genomic_DNA"/>
</dbReference>
<reference evidence="1 2" key="1">
    <citation type="submission" date="2019-10" db="EMBL/GenBank/DDBJ databases">
        <title>Glycomyces albidus sp. nov., a novel actinomycete isolated from rhizosphere soil of wheat (Triticum aestivum L.).</title>
        <authorList>
            <person name="Qian L."/>
        </authorList>
    </citation>
    <scope>NUCLEOTIDE SEQUENCE [LARGE SCALE GENOMIC DNA]</scope>
    <source>
        <strain evidence="1 2">NEAU-7082</strain>
    </source>
</reference>
<comment type="caution">
    <text evidence="1">The sequence shown here is derived from an EMBL/GenBank/DDBJ whole genome shotgun (WGS) entry which is preliminary data.</text>
</comment>
<evidence type="ECO:0000313" key="1">
    <source>
        <dbReference type="EMBL" id="MQM28384.1"/>
    </source>
</evidence>
<proteinExistence type="predicted"/>
<protein>
    <submittedName>
        <fullName evidence="1">Uncharacterized protein</fullName>
    </submittedName>
</protein>
<dbReference type="Proteomes" id="UP000477750">
    <property type="component" value="Unassembled WGS sequence"/>
</dbReference>
<organism evidence="1 2">
    <name type="scientific">Glycomyces albidus</name>
    <dbReference type="NCBI Taxonomy" id="2656774"/>
    <lineage>
        <taxon>Bacteria</taxon>
        <taxon>Bacillati</taxon>
        <taxon>Actinomycetota</taxon>
        <taxon>Actinomycetes</taxon>
        <taxon>Glycomycetales</taxon>
        <taxon>Glycomycetaceae</taxon>
        <taxon>Glycomyces</taxon>
    </lineage>
</organism>